<organism evidence="3">
    <name type="scientific">marine sediment metagenome</name>
    <dbReference type="NCBI Taxonomy" id="412755"/>
    <lineage>
        <taxon>unclassified sequences</taxon>
        <taxon>metagenomes</taxon>
        <taxon>ecological metagenomes</taxon>
    </lineage>
</organism>
<dbReference type="PANTHER" id="PTHR43245">
    <property type="entry name" value="BIFUNCTIONAL POLYMYXIN RESISTANCE PROTEIN ARNA"/>
    <property type="match status" value="1"/>
</dbReference>
<accession>A0A0F9A4K7</accession>
<dbReference type="SUPFAM" id="SSF51735">
    <property type="entry name" value="NAD(P)-binding Rossmann-fold domains"/>
    <property type="match status" value="1"/>
</dbReference>
<gene>
    <name evidence="3" type="ORF">LCGC14_2616490</name>
</gene>
<dbReference type="InterPro" id="IPR016040">
    <property type="entry name" value="NAD(P)-bd_dom"/>
</dbReference>
<dbReference type="EMBL" id="LAZR01044540">
    <property type="protein sequence ID" value="KKL04395.1"/>
    <property type="molecule type" value="Genomic_DNA"/>
</dbReference>
<reference evidence="3" key="1">
    <citation type="journal article" date="2015" name="Nature">
        <title>Complex archaea that bridge the gap between prokaryotes and eukaryotes.</title>
        <authorList>
            <person name="Spang A."/>
            <person name="Saw J.H."/>
            <person name="Jorgensen S.L."/>
            <person name="Zaremba-Niedzwiedzka K."/>
            <person name="Martijn J."/>
            <person name="Lind A.E."/>
            <person name="van Eijk R."/>
            <person name="Schleper C."/>
            <person name="Guy L."/>
            <person name="Ettema T.J."/>
        </authorList>
    </citation>
    <scope>NUCLEOTIDE SEQUENCE</scope>
</reference>
<proteinExistence type="predicted"/>
<protein>
    <submittedName>
        <fullName evidence="3">Uncharacterized protein</fullName>
    </submittedName>
</protein>
<dbReference type="Pfam" id="PF01370">
    <property type="entry name" value="Epimerase"/>
    <property type="match status" value="1"/>
</dbReference>
<dbReference type="AlphaFoldDB" id="A0A0F9A4K7"/>
<feature type="domain" description="NAD-dependent epimerase/dehydratase" evidence="1">
    <location>
        <begin position="3"/>
        <end position="137"/>
    </location>
</feature>
<dbReference type="PANTHER" id="PTHR43245:SF13">
    <property type="entry name" value="UDP-D-APIOSE_UDP-D-XYLOSE SYNTHASE 2"/>
    <property type="match status" value="1"/>
</dbReference>
<feature type="domain" description="NAD(P)-binding" evidence="2">
    <location>
        <begin position="169"/>
        <end position="345"/>
    </location>
</feature>
<evidence type="ECO:0000313" key="3">
    <source>
        <dbReference type="EMBL" id="KKL04395.1"/>
    </source>
</evidence>
<evidence type="ECO:0000259" key="1">
    <source>
        <dbReference type="Pfam" id="PF01370"/>
    </source>
</evidence>
<dbReference type="InterPro" id="IPR050177">
    <property type="entry name" value="Lipid_A_modif_metabolic_enz"/>
</dbReference>
<dbReference type="InterPro" id="IPR036291">
    <property type="entry name" value="NAD(P)-bd_dom_sf"/>
</dbReference>
<dbReference type="Pfam" id="PF16363">
    <property type="entry name" value="GDP_Man_Dehyd"/>
    <property type="match status" value="1"/>
</dbReference>
<dbReference type="PRINTS" id="PR01713">
    <property type="entry name" value="NUCEPIMERASE"/>
</dbReference>
<evidence type="ECO:0000259" key="2">
    <source>
        <dbReference type="Pfam" id="PF16363"/>
    </source>
</evidence>
<dbReference type="InterPro" id="IPR001509">
    <property type="entry name" value="Epimerase_deHydtase"/>
</dbReference>
<dbReference type="Gene3D" id="3.40.50.720">
    <property type="entry name" value="NAD(P)-binding Rossmann-like Domain"/>
    <property type="match status" value="1"/>
</dbReference>
<sequence>MLILITGGAGFIGSHLADELLNLNHEIIIYDSLEPQVHGDSNKNPPEYLSKEVTFIYNDIRNRVPLKDAISDVEVIFHLAAMVGVGQSMYQIDKYVNVNVTGTAKLLDILVNEENDVKNLIVASSMSTYGEGAFICENCHDINPSIRDLEQLKRRQWELVCPECGIEAQPIPTPENKSQDCTSIYALTKKEQEKMCLLIGDTYGIDTTALRLFNVYGSRQALSNPYTGVCAIFSTSLLANNPPIIYEDGNQTRDLVHIKDVCQAFILAMKNKQSKNDVFNVGTGRAITINKIAETLSKHINPKIKPNITYKYRQGDIRHCFSDISKISSKLGYKPQHSFEKGMEELIEWIKLEKGKVKDKALKTDQELQKRGLVN</sequence>
<name>A0A0F9A4K7_9ZZZZ</name>
<comment type="caution">
    <text evidence="3">The sequence shown here is derived from an EMBL/GenBank/DDBJ whole genome shotgun (WGS) entry which is preliminary data.</text>
</comment>